<dbReference type="Proteomes" id="UP001224775">
    <property type="component" value="Unassembled WGS sequence"/>
</dbReference>
<name>A0AAD9DAF1_9STRA</name>
<protein>
    <submittedName>
        <fullName evidence="1">Uncharacterized protein</fullName>
    </submittedName>
</protein>
<dbReference type="AlphaFoldDB" id="A0AAD9DAF1"/>
<accession>A0AAD9DAF1</accession>
<evidence type="ECO:0000313" key="2">
    <source>
        <dbReference type="Proteomes" id="UP001224775"/>
    </source>
</evidence>
<dbReference type="EMBL" id="JATAAI010000016">
    <property type="protein sequence ID" value="KAK1740082.1"/>
    <property type="molecule type" value="Genomic_DNA"/>
</dbReference>
<evidence type="ECO:0000313" key="1">
    <source>
        <dbReference type="EMBL" id="KAK1740082.1"/>
    </source>
</evidence>
<gene>
    <name evidence="1" type="ORF">QTG54_009032</name>
</gene>
<keyword evidence="2" id="KW-1185">Reference proteome</keyword>
<sequence>MDPFSICPNCKQYYQNDVHKALAKACVEFVEFVEKGFKDKKNFLAHCNLYAHALMNQVAMLDGENEGEITGGEEIIAKFFSVMEEVKSQLEQLEQLESLDRGTCLRLCDVFIDVEASGNANIGHFYRSMNSREGQVKAKEHFEKARDLSKTMRLKEAEISVSEMNQIISELESELSGNVVHDEELDVIYLQRDYHKCLERYGGQSSCITIHTGVALSRALITEYRTIEAEILLSKLVDVSLRTHGHDNRASKDAMSGLTLARERKVVVRFEDVSGWFQALRYENEGEDCVVQGPIADPRNVDEDEQRSYESTRIIPFPGTPVICHGLQKAVHLNGKIGDR</sequence>
<comment type="caution">
    <text evidence="1">The sequence shown here is derived from an EMBL/GenBank/DDBJ whole genome shotgun (WGS) entry which is preliminary data.</text>
</comment>
<reference evidence="1" key="1">
    <citation type="submission" date="2023-06" db="EMBL/GenBank/DDBJ databases">
        <title>Survivors Of The Sea: Transcriptome response of Skeletonema marinoi to long-term dormancy.</title>
        <authorList>
            <person name="Pinder M.I.M."/>
            <person name="Kourtchenko O."/>
            <person name="Robertson E.K."/>
            <person name="Larsson T."/>
            <person name="Maumus F."/>
            <person name="Osuna-Cruz C.M."/>
            <person name="Vancaester E."/>
            <person name="Stenow R."/>
            <person name="Vandepoele K."/>
            <person name="Ploug H."/>
            <person name="Bruchert V."/>
            <person name="Godhe A."/>
            <person name="Topel M."/>
        </authorList>
    </citation>
    <scope>NUCLEOTIDE SEQUENCE</scope>
    <source>
        <strain evidence="1">R05AC</strain>
    </source>
</reference>
<organism evidence="1 2">
    <name type="scientific">Skeletonema marinoi</name>
    <dbReference type="NCBI Taxonomy" id="267567"/>
    <lineage>
        <taxon>Eukaryota</taxon>
        <taxon>Sar</taxon>
        <taxon>Stramenopiles</taxon>
        <taxon>Ochrophyta</taxon>
        <taxon>Bacillariophyta</taxon>
        <taxon>Coscinodiscophyceae</taxon>
        <taxon>Thalassiosirophycidae</taxon>
        <taxon>Thalassiosirales</taxon>
        <taxon>Skeletonemataceae</taxon>
        <taxon>Skeletonema</taxon>
        <taxon>Skeletonema marinoi-dohrnii complex</taxon>
    </lineage>
</organism>
<proteinExistence type="predicted"/>